<evidence type="ECO:0000313" key="6">
    <source>
        <dbReference type="EMBL" id="KAK7248569.1"/>
    </source>
</evidence>
<dbReference type="GO" id="GO:0016301">
    <property type="term" value="F:kinase activity"/>
    <property type="evidence" value="ECO:0007669"/>
    <property type="project" value="UniProtKB-KW"/>
</dbReference>
<organism evidence="6 7">
    <name type="scientific">Aureococcus anophagefferens</name>
    <name type="common">Harmful bloom alga</name>
    <dbReference type="NCBI Taxonomy" id="44056"/>
    <lineage>
        <taxon>Eukaryota</taxon>
        <taxon>Sar</taxon>
        <taxon>Stramenopiles</taxon>
        <taxon>Ochrophyta</taxon>
        <taxon>Pelagophyceae</taxon>
        <taxon>Pelagomonadales</taxon>
        <taxon>Pelagomonadaceae</taxon>
        <taxon>Aureococcus</taxon>
    </lineage>
</organism>
<keyword evidence="1 3" id="KW-0547">Nucleotide-binding</keyword>
<evidence type="ECO:0000256" key="1">
    <source>
        <dbReference type="ARBA" id="ARBA00022741"/>
    </source>
</evidence>
<dbReference type="InterPro" id="IPR000719">
    <property type="entry name" value="Prot_kinase_dom"/>
</dbReference>
<dbReference type="Gene3D" id="3.30.200.20">
    <property type="entry name" value="Phosphorylase Kinase, domain 1"/>
    <property type="match status" value="1"/>
</dbReference>
<dbReference type="SUPFAM" id="SSF56112">
    <property type="entry name" value="Protein kinase-like (PK-like)"/>
    <property type="match status" value="1"/>
</dbReference>
<dbReference type="PROSITE" id="PS50011">
    <property type="entry name" value="PROTEIN_KINASE_DOM"/>
    <property type="match status" value="1"/>
</dbReference>
<dbReference type="Gene3D" id="1.10.510.10">
    <property type="entry name" value="Transferase(Phosphotransferase) domain 1"/>
    <property type="match status" value="1"/>
</dbReference>
<keyword evidence="7" id="KW-1185">Reference proteome</keyword>
<feature type="binding site" evidence="3">
    <location>
        <position position="58"/>
    </location>
    <ligand>
        <name>ATP</name>
        <dbReference type="ChEBI" id="CHEBI:30616"/>
    </ligand>
</feature>
<dbReference type="EMBL" id="JBBJCI010000092">
    <property type="protein sequence ID" value="KAK7248569.1"/>
    <property type="molecule type" value="Genomic_DNA"/>
</dbReference>
<sequence>MASGSPVAVNEMAWNDLPPLDLTTVKASEVVAGAEIGRGEFAAVFVGTLRGATVAVKKQVAPAEDDVDDAAQVAVALARELRVLAACDHAHVLRYVGACADPDRPVGDGGVGPGAGVWTVTEYAERGDLLRLLEDAAVDLDWGLRLRVAKELASALAYLHGRELLHRDVKAANVFLDGDYRVKLGDFGMATACGDGGRASTLCGTEAYMAPELLLDGGEGYGAAVDVFAFGCVLAELGLRAAAAAALPRSPRDLFALDDDDLRSRLGARGAPGSYVELAAQCLGYEDHERPAADDAEAWL</sequence>
<dbReference type="PROSITE" id="PS00108">
    <property type="entry name" value="PROTEIN_KINASE_ST"/>
    <property type="match status" value="1"/>
</dbReference>
<evidence type="ECO:0000256" key="4">
    <source>
        <dbReference type="RuleBase" id="RU000304"/>
    </source>
</evidence>
<dbReference type="SMART" id="SM00220">
    <property type="entry name" value="S_TKc"/>
    <property type="match status" value="1"/>
</dbReference>
<evidence type="ECO:0000259" key="5">
    <source>
        <dbReference type="PROSITE" id="PS50011"/>
    </source>
</evidence>
<gene>
    <name evidence="6" type="ORF">SO694_00160032</name>
</gene>
<keyword evidence="4" id="KW-0723">Serine/threonine-protein kinase</keyword>
<dbReference type="PANTHER" id="PTHR44329:SF214">
    <property type="entry name" value="PROTEIN KINASE DOMAIN-CONTAINING PROTEIN"/>
    <property type="match status" value="1"/>
</dbReference>
<keyword evidence="2 3" id="KW-0067">ATP-binding</keyword>
<name>A0ABR1G635_AURAN</name>
<feature type="domain" description="Protein kinase" evidence="5">
    <location>
        <begin position="30"/>
        <end position="300"/>
    </location>
</feature>
<accession>A0ABR1G635</accession>
<dbReference type="PIRSF" id="PIRSF000654">
    <property type="entry name" value="Integrin-linked_kinase"/>
    <property type="match status" value="1"/>
</dbReference>
<comment type="caution">
    <text evidence="6">The sequence shown here is derived from an EMBL/GenBank/DDBJ whole genome shotgun (WGS) entry which is preliminary data.</text>
</comment>
<keyword evidence="6" id="KW-0808">Transferase</keyword>
<protein>
    <submittedName>
        <fullName evidence="6">Protein serine/threonine kinase</fullName>
    </submittedName>
</protein>
<dbReference type="InterPro" id="IPR017441">
    <property type="entry name" value="Protein_kinase_ATP_BS"/>
</dbReference>
<proteinExistence type="inferred from homology"/>
<dbReference type="PROSITE" id="PS00107">
    <property type="entry name" value="PROTEIN_KINASE_ATP"/>
    <property type="match status" value="1"/>
</dbReference>
<keyword evidence="6" id="KW-0418">Kinase</keyword>
<dbReference type="InterPro" id="IPR008271">
    <property type="entry name" value="Ser/Thr_kinase_AS"/>
</dbReference>
<dbReference type="InterPro" id="IPR051681">
    <property type="entry name" value="Ser/Thr_Kinases-Pseudokinases"/>
</dbReference>
<dbReference type="Pfam" id="PF00069">
    <property type="entry name" value="Pkinase"/>
    <property type="match status" value="1"/>
</dbReference>
<evidence type="ECO:0000313" key="7">
    <source>
        <dbReference type="Proteomes" id="UP001363151"/>
    </source>
</evidence>
<dbReference type="InterPro" id="IPR011009">
    <property type="entry name" value="Kinase-like_dom_sf"/>
</dbReference>
<evidence type="ECO:0000256" key="2">
    <source>
        <dbReference type="ARBA" id="ARBA00022840"/>
    </source>
</evidence>
<dbReference type="PANTHER" id="PTHR44329">
    <property type="entry name" value="SERINE/THREONINE-PROTEIN KINASE TNNI3K-RELATED"/>
    <property type="match status" value="1"/>
</dbReference>
<evidence type="ECO:0000256" key="3">
    <source>
        <dbReference type="PROSITE-ProRule" id="PRU10141"/>
    </source>
</evidence>
<comment type="similarity">
    <text evidence="4">Belongs to the protein kinase superfamily.</text>
</comment>
<dbReference type="Proteomes" id="UP001363151">
    <property type="component" value="Unassembled WGS sequence"/>
</dbReference>
<reference evidence="6 7" key="1">
    <citation type="submission" date="2024-03" db="EMBL/GenBank/DDBJ databases">
        <title>Aureococcus anophagefferens CCMP1851 and Kratosvirus quantuckense: Draft genome of a second virus-susceptible host strain in the model system.</title>
        <authorList>
            <person name="Chase E."/>
            <person name="Truchon A.R."/>
            <person name="Schepens W."/>
            <person name="Wilhelm S.W."/>
        </authorList>
    </citation>
    <scope>NUCLEOTIDE SEQUENCE [LARGE SCALE GENOMIC DNA]</scope>
    <source>
        <strain evidence="6 7">CCMP1851</strain>
    </source>
</reference>